<dbReference type="CDD" id="cd06530">
    <property type="entry name" value="S26_SPase_I"/>
    <property type="match status" value="1"/>
</dbReference>
<feature type="domain" description="Peptidase S26" evidence="8">
    <location>
        <begin position="9"/>
        <end position="167"/>
    </location>
</feature>
<sequence length="237" mass="25087">MRRWLLPAVVMGLGLVAGAVAVYVAPSLQRHPMPTESMVPTLPVGSWPVAREIAGDQVRRGDIAVFSLGVWPDARPGDADRSMIKRVIAVGGDTVSADATGVISVNGKRVVEEYAKPDPMFSPFTVQLGHDEVFVAGDNRANSRDSRVYATTPHHGGVPLSAITAVVVRVDDKPLIPTAAFTSAGLEGSPNSDEPDWSGSILIGAGLVFLAGSAWLTFALVRDKRRNRHSTAQSTVA</sequence>
<dbReference type="PANTHER" id="PTHR43390">
    <property type="entry name" value="SIGNAL PEPTIDASE I"/>
    <property type="match status" value="1"/>
</dbReference>
<dbReference type="EMBL" id="FOGI01000016">
    <property type="protein sequence ID" value="SES46630.1"/>
    <property type="molecule type" value="Genomic_DNA"/>
</dbReference>
<dbReference type="PANTHER" id="PTHR43390:SF1">
    <property type="entry name" value="CHLOROPLAST PROCESSING PEPTIDASE"/>
    <property type="match status" value="1"/>
</dbReference>
<evidence type="ECO:0000256" key="1">
    <source>
        <dbReference type="ARBA" id="ARBA00000677"/>
    </source>
</evidence>
<dbReference type="PRINTS" id="PR00727">
    <property type="entry name" value="LEADERPTASE"/>
</dbReference>
<feature type="active site" evidence="6">
    <location>
        <position position="85"/>
    </location>
</feature>
<gene>
    <name evidence="9" type="ORF">SAMN04487818_11672</name>
</gene>
<proteinExistence type="inferred from homology"/>
<evidence type="ECO:0000256" key="6">
    <source>
        <dbReference type="PIRSR" id="PIRSR600223-1"/>
    </source>
</evidence>
<dbReference type="GO" id="GO:0009003">
    <property type="term" value="F:signal peptidase activity"/>
    <property type="evidence" value="ECO:0007669"/>
    <property type="project" value="UniProtKB-EC"/>
</dbReference>
<comment type="subcellular location">
    <subcellularLocation>
        <location evidence="2">Cell membrane</location>
        <topology evidence="2">Single-pass type II membrane protein</topology>
    </subcellularLocation>
    <subcellularLocation>
        <location evidence="7">Membrane</location>
        <topology evidence="7">Single-pass type II membrane protein</topology>
    </subcellularLocation>
</comment>
<evidence type="ECO:0000256" key="7">
    <source>
        <dbReference type="RuleBase" id="RU362042"/>
    </source>
</evidence>
<dbReference type="PROSITE" id="PS00761">
    <property type="entry name" value="SPASE_I_3"/>
    <property type="match status" value="1"/>
</dbReference>
<evidence type="ECO:0000256" key="5">
    <source>
        <dbReference type="ARBA" id="ARBA00022801"/>
    </source>
</evidence>
<comment type="similarity">
    <text evidence="3 7">Belongs to the peptidase S26 family.</text>
</comment>
<keyword evidence="7" id="KW-0812">Transmembrane</keyword>
<dbReference type="InterPro" id="IPR019758">
    <property type="entry name" value="Pept_S26A_signal_pept_1_CS"/>
</dbReference>
<organism evidence="9 10">
    <name type="scientific">Actinokineospora terrae</name>
    <dbReference type="NCBI Taxonomy" id="155974"/>
    <lineage>
        <taxon>Bacteria</taxon>
        <taxon>Bacillati</taxon>
        <taxon>Actinomycetota</taxon>
        <taxon>Actinomycetes</taxon>
        <taxon>Pseudonocardiales</taxon>
        <taxon>Pseudonocardiaceae</taxon>
        <taxon>Actinokineospora</taxon>
    </lineage>
</organism>
<evidence type="ECO:0000259" key="8">
    <source>
        <dbReference type="Pfam" id="PF10502"/>
    </source>
</evidence>
<dbReference type="Pfam" id="PF10502">
    <property type="entry name" value="Peptidase_S26"/>
    <property type="match status" value="1"/>
</dbReference>
<dbReference type="EC" id="3.4.21.89" evidence="4 7"/>
<evidence type="ECO:0000256" key="4">
    <source>
        <dbReference type="ARBA" id="ARBA00013208"/>
    </source>
</evidence>
<dbReference type="InterPro" id="IPR036286">
    <property type="entry name" value="LexA/Signal_pep-like_sf"/>
</dbReference>
<dbReference type="AlphaFoldDB" id="A0A1H9XKC1"/>
<evidence type="ECO:0000313" key="9">
    <source>
        <dbReference type="EMBL" id="SES46630.1"/>
    </source>
</evidence>
<evidence type="ECO:0000256" key="3">
    <source>
        <dbReference type="ARBA" id="ARBA00009370"/>
    </source>
</evidence>
<name>A0A1H9XKC1_9PSEU</name>
<comment type="catalytic activity">
    <reaction evidence="1 7">
        <text>Cleavage of hydrophobic, N-terminal signal or leader sequences from secreted and periplasmic proteins.</text>
        <dbReference type="EC" id="3.4.21.89"/>
    </reaction>
</comment>
<dbReference type="NCBIfam" id="TIGR02227">
    <property type="entry name" value="sigpep_I_bact"/>
    <property type="match status" value="1"/>
</dbReference>
<evidence type="ECO:0000313" key="10">
    <source>
        <dbReference type="Proteomes" id="UP000199051"/>
    </source>
</evidence>
<keyword evidence="7" id="KW-0645">Protease</keyword>
<dbReference type="Proteomes" id="UP000199051">
    <property type="component" value="Unassembled WGS sequence"/>
</dbReference>
<dbReference type="SUPFAM" id="SSF51306">
    <property type="entry name" value="LexA/Signal peptidase"/>
    <property type="match status" value="1"/>
</dbReference>
<dbReference type="STRING" id="155974.SAMN04487818_11672"/>
<dbReference type="InterPro" id="IPR019533">
    <property type="entry name" value="Peptidase_S26"/>
</dbReference>
<dbReference type="GO" id="GO:0005886">
    <property type="term" value="C:plasma membrane"/>
    <property type="evidence" value="ECO:0007669"/>
    <property type="project" value="UniProtKB-SubCell"/>
</dbReference>
<dbReference type="GO" id="GO:0006465">
    <property type="term" value="P:signal peptide processing"/>
    <property type="evidence" value="ECO:0007669"/>
    <property type="project" value="InterPro"/>
</dbReference>
<feature type="active site" evidence="6">
    <location>
        <position position="37"/>
    </location>
</feature>
<dbReference type="Gene3D" id="2.10.109.10">
    <property type="entry name" value="Umud Fragment, subunit A"/>
    <property type="match status" value="1"/>
</dbReference>
<protein>
    <recommendedName>
        <fullName evidence="4 7">Signal peptidase I</fullName>
        <ecNumber evidence="4 7">3.4.21.89</ecNumber>
    </recommendedName>
</protein>
<feature type="transmembrane region" description="Helical" evidence="7">
    <location>
        <begin position="197"/>
        <end position="221"/>
    </location>
</feature>
<reference evidence="10" key="1">
    <citation type="submission" date="2016-10" db="EMBL/GenBank/DDBJ databases">
        <authorList>
            <person name="Varghese N."/>
            <person name="Submissions S."/>
        </authorList>
    </citation>
    <scope>NUCLEOTIDE SEQUENCE [LARGE SCALE GENOMIC DNA]</scope>
    <source>
        <strain evidence="10">DSM 44260</strain>
    </source>
</reference>
<keyword evidence="7" id="KW-1133">Transmembrane helix</keyword>
<accession>A0A1H9XKC1</accession>
<keyword evidence="10" id="KW-1185">Reference proteome</keyword>
<dbReference type="RefSeq" id="WP_092786068.1">
    <property type="nucleotide sequence ID" value="NZ_FOGI01000016.1"/>
</dbReference>
<dbReference type="GO" id="GO:0004252">
    <property type="term" value="F:serine-type endopeptidase activity"/>
    <property type="evidence" value="ECO:0007669"/>
    <property type="project" value="InterPro"/>
</dbReference>
<dbReference type="InterPro" id="IPR000223">
    <property type="entry name" value="Pept_S26A_signal_pept_1"/>
</dbReference>
<keyword evidence="7" id="KW-0472">Membrane</keyword>
<evidence type="ECO:0000256" key="2">
    <source>
        <dbReference type="ARBA" id="ARBA00004401"/>
    </source>
</evidence>
<keyword evidence="5 7" id="KW-0378">Hydrolase</keyword>